<gene>
    <name evidence="1" type="ORF">CPter91_1082</name>
</gene>
<dbReference type="Proteomes" id="UP000074561">
    <property type="component" value="Chromosome"/>
</dbReference>
<dbReference type="AlphaFoldDB" id="A0A127Q0B3"/>
<reference evidence="1 2" key="1">
    <citation type="submission" date="2015-11" db="EMBL/GenBank/DDBJ databases">
        <title>Exploring the genomic traits of fungus-feeding bacterial genus Collimonas.</title>
        <authorList>
            <person name="Song C."/>
            <person name="Schmidt R."/>
            <person name="de Jager V."/>
            <person name="Krzyzanowska D."/>
            <person name="Jongedijk E."/>
            <person name="Cankar K."/>
            <person name="Beekwilder J."/>
            <person name="van Veen A."/>
            <person name="de Boer W."/>
            <person name="van Veen J.A."/>
            <person name="Garbeva P."/>
        </authorList>
    </citation>
    <scope>NUCLEOTIDE SEQUENCE [LARGE SCALE GENOMIC DNA]</scope>
    <source>
        <strain evidence="1 2">Ter91</strain>
    </source>
</reference>
<dbReference type="STRING" id="279113.CPter91_1082"/>
<dbReference type="EMBL" id="CP013234">
    <property type="protein sequence ID" value="AMP03467.1"/>
    <property type="molecule type" value="Genomic_DNA"/>
</dbReference>
<evidence type="ECO:0000313" key="1">
    <source>
        <dbReference type="EMBL" id="AMP03467.1"/>
    </source>
</evidence>
<proteinExistence type="predicted"/>
<protein>
    <submittedName>
        <fullName evidence="1">Uncharacterized protein</fullName>
    </submittedName>
</protein>
<sequence length="37" mass="4322">MKPLAKPFVPQIDWVVRKFADPNITSVHFGFMTAWVF</sequence>
<organism evidence="1 2">
    <name type="scientific">Collimonas pratensis</name>
    <dbReference type="NCBI Taxonomy" id="279113"/>
    <lineage>
        <taxon>Bacteria</taxon>
        <taxon>Pseudomonadati</taxon>
        <taxon>Pseudomonadota</taxon>
        <taxon>Betaproteobacteria</taxon>
        <taxon>Burkholderiales</taxon>
        <taxon>Oxalobacteraceae</taxon>
        <taxon>Collimonas</taxon>
    </lineage>
</organism>
<name>A0A127Q0B3_9BURK</name>
<dbReference type="KEGG" id="cpra:CPter91_1082"/>
<accession>A0A127Q0B3</accession>
<evidence type="ECO:0000313" key="2">
    <source>
        <dbReference type="Proteomes" id="UP000074561"/>
    </source>
</evidence>
<dbReference type="PATRIC" id="fig|279113.9.peg.1074"/>